<dbReference type="HOGENOM" id="CLU_1669672_0_0_1"/>
<evidence type="ECO:0000313" key="2">
    <source>
        <dbReference type="Proteomes" id="UP000001194"/>
    </source>
</evidence>
<organism evidence="2">
    <name type="scientific">Laccaria bicolor (strain S238N-H82 / ATCC MYA-4686)</name>
    <name type="common">Bicoloured deceiver</name>
    <name type="synonym">Laccaria laccata var. bicolor</name>
    <dbReference type="NCBI Taxonomy" id="486041"/>
    <lineage>
        <taxon>Eukaryota</taxon>
        <taxon>Fungi</taxon>
        <taxon>Dikarya</taxon>
        <taxon>Basidiomycota</taxon>
        <taxon>Agaricomycotina</taxon>
        <taxon>Agaricomycetes</taxon>
        <taxon>Agaricomycetidae</taxon>
        <taxon>Agaricales</taxon>
        <taxon>Agaricineae</taxon>
        <taxon>Hydnangiaceae</taxon>
        <taxon>Laccaria</taxon>
    </lineage>
</organism>
<sequence>MQEYVTYPKYPKFDNALILFFESSALGLAPLKVPHRPHQEPERIVVPSNMMANLPPDLLYPRQIIRFERINLLVCRKHHIRDLGVLVCMFSVSISVTTCACYDIQLLKLGNDCAKAGFDSQTVRQSICTNCIFSLYQLTCGGWEEGEICLDLNVNSDQ</sequence>
<dbReference type="InParanoid" id="B0DKR5"/>
<evidence type="ECO:0000313" key="1">
    <source>
        <dbReference type="EMBL" id="EDR04692.1"/>
    </source>
</evidence>
<reference evidence="1 2" key="1">
    <citation type="journal article" date="2008" name="Nature">
        <title>The genome of Laccaria bicolor provides insights into mycorrhizal symbiosis.</title>
        <authorList>
            <person name="Martin F."/>
            <person name="Aerts A."/>
            <person name="Ahren D."/>
            <person name="Brun A."/>
            <person name="Danchin E.G.J."/>
            <person name="Duchaussoy F."/>
            <person name="Gibon J."/>
            <person name="Kohler A."/>
            <person name="Lindquist E."/>
            <person name="Pereda V."/>
            <person name="Salamov A."/>
            <person name="Shapiro H.J."/>
            <person name="Wuyts J."/>
            <person name="Blaudez D."/>
            <person name="Buee M."/>
            <person name="Brokstein P."/>
            <person name="Canbaeck B."/>
            <person name="Cohen D."/>
            <person name="Courty P.E."/>
            <person name="Coutinho P.M."/>
            <person name="Delaruelle C."/>
            <person name="Detter J.C."/>
            <person name="Deveau A."/>
            <person name="DiFazio S."/>
            <person name="Duplessis S."/>
            <person name="Fraissinet-Tachet L."/>
            <person name="Lucic E."/>
            <person name="Frey-Klett P."/>
            <person name="Fourrey C."/>
            <person name="Feussner I."/>
            <person name="Gay G."/>
            <person name="Grimwood J."/>
            <person name="Hoegger P.J."/>
            <person name="Jain P."/>
            <person name="Kilaru S."/>
            <person name="Labbe J."/>
            <person name="Lin Y.C."/>
            <person name="Legue V."/>
            <person name="Le Tacon F."/>
            <person name="Marmeisse R."/>
            <person name="Melayah D."/>
            <person name="Montanini B."/>
            <person name="Muratet M."/>
            <person name="Nehls U."/>
            <person name="Niculita-Hirzel H."/>
            <person name="Oudot-Le Secq M.P."/>
            <person name="Peter M."/>
            <person name="Quesneville H."/>
            <person name="Rajashekar B."/>
            <person name="Reich M."/>
            <person name="Rouhier N."/>
            <person name="Schmutz J."/>
            <person name="Yin T."/>
            <person name="Chalot M."/>
            <person name="Henrissat B."/>
            <person name="Kuees U."/>
            <person name="Lucas S."/>
            <person name="Van de Peer Y."/>
            <person name="Podila G.K."/>
            <person name="Polle A."/>
            <person name="Pukkila P.J."/>
            <person name="Richardson P.M."/>
            <person name="Rouze P."/>
            <person name="Sanders I.R."/>
            <person name="Stajich J.E."/>
            <person name="Tunlid A."/>
            <person name="Tuskan G."/>
            <person name="Grigoriev I.V."/>
        </authorList>
    </citation>
    <scope>NUCLEOTIDE SEQUENCE [LARGE SCALE GENOMIC DNA]</scope>
    <source>
        <strain evidence="2">S238N-H82 / ATCC MYA-4686</strain>
    </source>
</reference>
<dbReference type="AlphaFoldDB" id="B0DKR5"/>
<protein>
    <submittedName>
        <fullName evidence="1">Predicted protein</fullName>
    </submittedName>
</protein>
<gene>
    <name evidence="1" type="ORF">LACBIDRAFT_330268</name>
</gene>
<keyword evidence="2" id="KW-1185">Reference proteome</keyword>
<dbReference type="EMBL" id="DS547116">
    <property type="protein sequence ID" value="EDR04692.1"/>
    <property type="molecule type" value="Genomic_DNA"/>
</dbReference>
<dbReference type="KEGG" id="lbc:LACBIDRAFT_330268"/>
<dbReference type="RefSeq" id="XP_001884516.1">
    <property type="nucleotide sequence ID" value="XM_001884481.1"/>
</dbReference>
<dbReference type="GeneID" id="6080232"/>
<dbReference type="Proteomes" id="UP000001194">
    <property type="component" value="Unassembled WGS sequence"/>
</dbReference>
<accession>B0DKR5</accession>
<name>B0DKR5_LACBS</name>
<proteinExistence type="predicted"/>